<evidence type="ECO:0000256" key="1">
    <source>
        <dbReference type="ARBA" id="ARBA00010923"/>
    </source>
</evidence>
<dbReference type="Pfam" id="PF01420">
    <property type="entry name" value="Methylase_S"/>
    <property type="match status" value="2"/>
</dbReference>
<keyword evidence="3" id="KW-0238">DNA-binding</keyword>
<dbReference type="CDD" id="cd17495">
    <property type="entry name" value="RMtype1_S_Cep9333ORF4827P-TRD2-CR2_like"/>
    <property type="match status" value="1"/>
</dbReference>
<dbReference type="PANTHER" id="PTHR30408:SF12">
    <property type="entry name" value="TYPE I RESTRICTION ENZYME MJAVIII SPECIFICITY SUBUNIT"/>
    <property type="match status" value="1"/>
</dbReference>
<dbReference type="RefSeq" id="WP_112404373.1">
    <property type="nucleotide sequence ID" value="NZ_QLTR01000022.1"/>
</dbReference>
<name>A0A329E724_VIBDI</name>
<dbReference type="AlphaFoldDB" id="A0A329E724"/>
<organism evidence="5 6">
    <name type="scientific">Vibrio diazotrophicus</name>
    <dbReference type="NCBI Taxonomy" id="685"/>
    <lineage>
        <taxon>Bacteria</taxon>
        <taxon>Pseudomonadati</taxon>
        <taxon>Pseudomonadota</taxon>
        <taxon>Gammaproteobacteria</taxon>
        <taxon>Vibrionales</taxon>
        <taxon>Vibrionaceae</taxon>
        <taxon>Vibrio</taxon>
    </lineage>
</organism>
<evidence type="ECO:0000256" key="2">
    <source>
        <dbReference type="ARBA" id="ARBA00022747"/>
    </source>
</evidence>
<reference evidence="5 6" key="1">
    <citation type="submission" date="2018-06" db="EMBL/GenBank/DDBJ databases">
        <title>Freshwater and sediment microbial communities from various areas in North America, analyzing microbe dynamics in response to fracking.</title>
        <authorList>
            <person name="Lamendella R."/>
        </authorList>
    </citation>
    <scope>NUCLEOTIDE SEQUENCE [LARGE SCALE GENOMIC DNA]</scope>
    <source>
        <strain evidence="5 6">99A</strain>
    </source>
</reference>
<gene>
    <name evidence="5" type="ORF">DET48_12214</name>
</gene>
<feature type="domain" description="Type I restriction modification DNA specificity" evidence="4">
    <location>
        <begin position="77"/>
        <end position="190"/>
    </location>
</feature>
<evidence type="ECO:0000313" key="5">
    <source>
        <dbReference type="EMBL" id="RAS60452.1"/>
    </source>
</evidence>
<feature type="domain" description="Type I restriction modification DNA specificity" evidence="4">
    <location>
        <begin position="239"/>
        <end position="405"/>
    </location>
</feature>
<dbReference type="InterPro" id="IPR044946">
    <property type="entry name" value="Restrct_endonuc_typeI_TRD_sf"/>
</dbReference>
<dbReference type="InterPro" id="IPR000055">
    <property type="entry name" value="Restrct_endonuc_typeI_TRD"/>
</dbReference>
<dbReference type="PANTHER" id="PTHR30408">
    <property type="entry name" value="TYPE-1 RESTRICTION ENZYME ECOKI SPECIFICITY PROTEIN"/>
    <property type="match status" value="1"/>
</dbReference>
<dbReference type="EMBL" id="QLTR01000022">
    <property type="protein sequence ID" value="RAS60452.1"/>
    <property type="molecule type" value="Genomic_DNA"/>
</dbReference>
<dbReference type="InterPro" id="IPR052021">
    <property type="entry name" value="Type-I_RS_S_subunit"/>
</dbReference>
<dbReference type="Proteomes" id="UP000248729">
    <property type="component" value="Unassembled WGS sequence"/>
</dbReference>
<proteinExistence type="inferred from homology"/>
<dbReference type="SUPFAM" id="SSF116734">
    <property type="entry name" value="DNA methylase specificity domain"/>
    <property type="match status" value="2"/>
</dbReference>
<sequence>MSFELTTLGEIALGSNGAVDGPFGSNLKASSYTESGIPVIRGSNLSLGLDEFKSDEFVYVGDDTYSRLARSECLPQDIIFTKKGTLGQTGFVPQEPYPSYLISSNQMRLRVDPAKANPKYVYYWVSSKKAIDKIRGESEHTGVPKINLDYLKKFPISLPSVSYQNSAVEILDNLNNKIALNTQTNQTLEQMAQAIFKSWFVDFDPVKAKMNGEQPEGMDAATASLFPEKLVESKLGLIPEGWDASSMGEHFNITMGQSPKGETYNEDGEGIAFFQGRRDFGFRYPDVRVYTTDPKRYAKAGDTLISVRAPVGDKNMAAIDCCIGRGVAAIKHRSQSRSFTYAFVSHIEKKLGDSGSSGTVFSSINQNELKKVSFVAPPQELIEAFHKFVDPIDQKIEVLSGEIKSLSAMRDTLLPKLLSGEIELEPQEAKGE</sequence>
<protein>
    <submittedName>
        <fullName evidence="5">Type I restriction enzyme S subunit</fullName>
    </submittedName>
</protein>
<keyword evidence="2" id="KW-0680">Restriction system</keyword>
<evidence type="ECO:0000313" key="6">
    <source>
        <dbReference type="Proteomes" id="UP000248729"/>
    </source>
</evidence>
<evidence type="ECO:0000259" key="4">
    <source>
        <dbReference type="Pfam" id="PF01420"/>
    </source>
</evidence>
<evidence type="ECO:0000256" key="3">
    <source>
        <dbReference type="ARBA" id="ARBA00023125"/>
    </source>
</evidence>
<accession>A0A329E724</accession>
<dbReference type="Gene3D" id="3.90.220.20">
    <property type="entry name" value="DNA methylase specificity domains"/>
    <property type="match status" value="2"/>
</dbReference>
<dbReference type="GO" id="GO:0003677">
    <property type="term" value="F:DNA binding"/>
    <property type="evidence" value="ECO:0007669"/>
    <property type="project" value="UniProtKB-KW"/>
</dbReference>
<comment type="caution">
    <text evidence="5">The sequence shown here is derived from an EMBL/GenBank/DDBJ whole genome shotgun (WGS) entry which is preliminary data.</text>
</comment>
<dbReference type="GO" id="GO:0009307">
    <property type="term" value="P:DNA restriction-modification system"/>
    <property type="evidence" value="ECO:0007669"/>
    <property type="project" value="UniProtKB-KW"/>
</dbReference>
<comment type="similarity">
    <text evidence="1">Belongs to the type-I restriction system S methylase family.</text>
</comment>